<dbReference type="SUPFAM" id="SSF53649">
    <property type="entry name" value="Alkaline phosphatase-like"/>
    <property type="match status" value="2"/>
</dbReference>
<dbReference type="GO" id="GO:0008484">
    <property type="term" value="F:sulfuric ester hydrolase activity"/>
    <property type="evidence" value="ECO:0007669"/>
    <property type="project" value="InterPro"/>
</dbReference>
<keyword evidence="10" id="KW-1185">Reference proteome</keyword>
<dbReference type="CDD" id="cd16029">
    <property type="entry name" value="4-S"/>
    <property type="match status" value="1"/>
</dbReference>
<feature type="region of interest" description="Disordered" evidence="7">
    <location>
        <begin position="510"/>
        <end position="536"/>
    </location>
</feature>
<dbReference type="InterPro" id="IPR047115">
    <property type="entry name" value="ARSB"/>
</dbReference>
<dbReference type="AlphaFoldDB" id="A0A9D4QDH6"/>
<dbReference type="InterPro" id="IPR017850">
    <property type="entry name" value="Alkaline_phosphatase_core_sf"/>
</dbReference>
<dbReference type="VEuPathDB" id="VectorBase:RSAN_040976"/>
<organism evidence="9 10">
    <name type="scientific">Rhipicephalus sanguineus</name>
    <name type="common">Brown dog tick</name>
    <name type="synonym">Ixodes sanguineus</name>
    <dbReference type="NCBI Taxonomy" id="34632"/>
    <lineage>
        <taxon>Eukaryota</taxon>
        <taxon>Metazoa</taxon>
        <taxon>Ecdysozoa</taxon>
        <taxon>Arthropoda</taxon>
        <taxon>Chelicerata</taxon>
        <taxon>Arachnida</taxon>
        <taxon>Acari</taxon>
        <taxon>Parasitiformes</taxon>
        <taxon>Ixodida</taxon>
        <taxon>Ixodoidea</taxon>
        <taxon>Ixodidae</taxon>
        <taxon>Rhipicephalinae</taxon>
        <taxon>Rhipicephalus</taxon>
        <taxon>Rhipicephalus</taxon>
    </lineage>
</organism>
<keyword evidence="3" id="KW-0479">Metal-binding</keyword>
<sequence>MNFLSSRYKLIQRSEGQVKPLLDEHVALPKGLPPAELDLDALMRASQAWQALQDALNSTGGRSMPLDPLPEWREQATVQCNRKSDEPGNFDPHGGVFMFDIVNDPCETDNVASSHQEERDRLLEKLNNYRTLLSPGQGDTKSDERGYPEYHDCLWSPWGWNDVSFHGSRQIPTPNIDALAATGVILQRHYSASTCTPSRTALLASVYPAGTNVGYQAFPPASKRSLSLRVQLLPQWLKRLGYSTHIVGKWHLGYSSIEYTPTWRGFDTFFGYYNGASYYFNHTLYWKGHCGLDLWRNVRNRTRPVTNLKGVYSTDAFTEEAEQIIRNHDALKPLFLYLSYQGVHSSCDGCTAEAPRAVDALDESVGRLLETLQSRGMLAASVVLFASDNGAGPLATANDELPNAGNNWPLRGGKEDAWEGGLRTPAVLWSASLRDPLRRPPSQQVLHMVDWGPTLYAAAGGDVSDLGDVDGRNFWTSLTTGEGEGRAEVLLELEGQRQTSALISGRYKLVKRPGGPTDELQDRQVAPPRGQPPDDLDLDDLMRSSAAWKALQAALRASNSTSTSTSPRPNWRAEATVRCGDDNGSTDAARNFDSYDSVFVFDIVGDPCEARNLASSEPETWNFYCNYIVYPDVVAVSSDAFAAPDGVYSWKEFFRMLNETVRGKPGALTFLGVRLNSQDDAKGFAADVQNIDGLDCLVLQTHLSDAVTAADSCIAQLVTYKNSLSAVPSFDNAMKAQSALNDSHSGLRLMFSSTLAVVDYVGAGGKSSPTQPGQSCEYNVALDVDVICNVTSTDAFRTDQLNGVWKAKYNVGTMDAYLNYSSGGWAVFDIERDVKAKCFHPDPQHRLWSIALKIKKFNEARKAAKKKKP</sequence>
<comment type="similarity">
    <text evidence="2">Belongs to the sulfatase family.</text>
</comment>
<protein>
    <recommendedName>
        <fullName evidence="8">Sulfatase N-terminal domain-containing protein</fullName>
    </recommendedName>
</protein>
<comment type="cofactor">
    <cofactor evidence="1">
        <name>Ca(2+)</name>
        <dbReference type="ChEBI" id="CHEBI:29108"/>
    </cofactor>
</comment>
<evidence type="ECO:0000256" key="5">
    <source>
        <dbReference type="ARBA" id="ARBA00022837"/>
    </source>
</evidence>
<dbReference type="PANTHER" id="PTHR10342">
    <property type="entry name" value="ARYLSULFATASE"/>
    <property type="match status" value="1"/>
</dbReference>
<evidence type="ECO:0000256" key="3">
    <source>
        <dbReference type="ARBA" id="ARBA00022723"/>
    </source>
</evidence>
<dbReference type="PROSITE" id="PS00149">
    <property type="entry name" value="SULFATASE_2"/>
    <property type="match status" value="1"/>
</dbReference>
<dbReference type="Proteomes" id="UP000821837">
    <property type="component" value="Chromosome 10"/>
</dbReference>
<name>A0A9D4QDH6_RHISA</name>
<evidence type="ECO:0000256" key="6">
    <source>
        <dbReference type="ARBA" id="ARBA00023180"/>
    </source>
</evidence>
<dbReference type="VEuPathDB" id="VectorBase:RSAN_044919"/>
<dbReference type="InterPro" id="IPR024607">
    <property type="entry name" value="Sulfatase_CS"/>
</dbReference>
<dbReference type="Gene3D" id="3.30.1120.10">
    <property type="match status" value="2"/>
</dbReference>
<evidence type="ECO:0000256" key="1">
    <source>
        <dbReference type="ARBA" id="ARBA00001913"/>
    </source>
</evidence>
<evidence type="ECO:0000313" key="10">
    <source>
        <dbReference type="Proteomes" id="UP000821837"/>
    </source>
</evidence>
<evidence type="ECO:0000256" key="7">
    <source>
        <dbReference type="SAM" id="MobiDB-lite"/>
    </source>
</evidence>
<keyword evidence="6" id="KW-0325">Glycoprotein</keyword>
<comment type="caution">
    <text evidence="9">The sequence shown here is derived from an EMBL/GenBank/DDBJ whole genome shotgun (WGS) entry which is preliminary data.</text>
</comment>
<proteinExistence type="inferred from homology"/>
<evidence type="ECO:0000313" key="9">
    <source>
        <dbReference type="EMBL" id="KAH7975810.1"/>
    </source>
</evidence>
<dbReference type="Pfam" id="PF00884">
    <property type="entry name" value="Sulfatase"/>
    <property type="match status" value="1"/>
</dbReference>
<evidence type="ECO:0000256" key="4">
    <source>
        <dbReference type="ARBA" id="ARBA00022801"/>
    </source>
</evidence>
<reference evidence="9" key="2">
    <citation type="submission" date="2021-09" db="EMBL/GenBank/DDBJ databases">
        <authorList>
            <person name="Jia N."/>
            <person name="Wang J."/>
            <person name="Shi W."/>
            <person name="Du L."/>
            <person name="Sun Y."/>
            <person name="Zhan W."/>
            <person name="Jiang J."/>
            <person name="Wang Q."/>
            <person name="Zhang B."/>
            <person name="Ji P."/>
            <person name="Sakyi L.B."/>
            <person name="Cui X."/>
            <person name="Yuan T."/>
            <person name="Jiang B."/>
            <person name="Yang W."/>
            <person name="Lam T.T.-Y."/>
            <person name="Chang Q."/>
            <person name="Ding S."/>
            <person name="Wang X."/>
            <person name="Zhu J."/>
            <person name="Ruan X."/>
            <person name="Zhao L."/>
            <person name="Wei J."/>
            <person name="Que T."/>
            <person name="Du C."/>
            <person name="Cheng J."/>
            <person name="Dai P."/>
            <person name="Han X."/>
            <person name="Huang E."/>
            <person name="Gao Y."/>
            <person name="Liu J."/>
            <person name="Shao H."/>
            <person name="Ye R."/>
            <person name="Li L."/>
            <person name="Wei W."/>
            <person name="Wang X."/>
            <person name="Wang C."/>
            <person name="Huo Q."/>
            <person name="Li W."/>
            <person name="Guo W."/>
            <person name="Chen H."/>
            <person name="Chen S."/>
            <person name="Zhou L."/>
            <person name="Zhou L."/>
            <person name="Ni X."/>
            <person name="Tian J."/>
            <person name="Zhou Y."/>
            <person name="Sheng Y."/>
            <person name="Liu T."/>
            <person name="Pan Y."/>
            <person name="Xia L."/>
            <person name="Li J."/>
            <person name="Zhao F."/>
            <person name="Cao W."/>
        </authorList>
    </citation>
    <scope>NUCLEOTIDE SEQUENCE</scope>
    <source>
        <strain evidence="9">Rsan-2018</strain>
        <tissue evidence="9">Larvae</tissue>
    </source>
</reference>
<reference evidence="9" key="1">
    <citation type="journal article" date="2020" name="Cell">
        <title>Large-Scale Comparative Analyses of Tick Genomes Elucidate Their Genetic Diversity and Vector Capacities.</title>
        <authorList>
            <consortium name="Tick Genome and Microbiome Consortium (TIGMIC)"/>
            <person name="Jia N."/>
            <person name="Wang J."/>
            <person name="Shi W."/>
            <person name="Du L."/>
            <person name="Sun Y."/>
            <person name="Zhan W."/>
            <person name="Jiang J.F."/>
            <person name="Wang Q."/>
            <person name="Zhang B."/>
            <person name="Ji P."/>
            <person name="Bell-Sakyi L."/>
            <person name="Cui X.M."/>
            <person name="Yuan T.T."/>
            <person name="Jiang B.G."/>
            <person name="Yang W.F."/>
            <person name="Lam T.T."/>
            <person name="Chang Q.C."/>
            <person name="Ding S.J."/>
            <person name="Wang X.J."/>
            <person name="Zhu J.G."/>
            <person name="Ruan X.D."/>
            <person name="Zhao L."/>
            <person name="Wei J.T."/>
            <person name="Ye R.Z."/>
            <person name="Que T.C."/>
            <person name="Du C.H."/>
            <person name="Zhou Y.H."/>
            <person name="Cheng J.X."/>
            <person name="Dai P.F."/>
            <person name="Guo W.B."/>
            <person name="Han X.H."/>
            <person name="Huang E.J."/>
            <person name="Li L.F."/>
            <person name="Wei W."/>
            <person name="Gao Y.C."/>
            <person name="Liu J.Z."/>
            <person name="Shao H.Z."/>
            <person name="Wang X."/>
            <person name="Wang C.C."/>
            <person name="Yang T.C."/>
            <person name="Huo Q.B."/>
            <person name="Li W."/>
            <person name="Chen H.Y."/>
            <person name="Chen S.E."/>
            <person name="Zhou L.G."/>
            <person name="Ni X.B."/>
            <person name="Tian J.H."/>
            <person name="Sheng Y."/>
            <person name="Liu T."/>
            <person name="Pan Y.S."/>
            <person name="Xia L.Y."/>
            <person name="Li J."/>
            <person name="Zhao F."/>
            <person name="Cao W.C."/>
        </authorList>
    </citation>
    <scope>NUCLEOTIDE SEQUENCE</scope>
    <source>
        <strain evidence="9">Rsan-2018</strain>
    </source>
</reference>
<gene>
    <name evidence="9" type="ORF">HPB52_005366</name>
</gene>
<dbReference type="InterPro" id="IPR000917">
    <property type="entry name" value="Sulfatase_N"/>
</dbReference>
<evidence type="ECO:0000259" key="8">
    <source>
        <dbReference type="Pfam" id="PF00884"/>
    </source>
</evidence>
<evidence type="ECO:0000256" key="2">
    <source>
        <dbReference type="ARBA" id="ARBA00008779"/>
    </source>
</evidence>
<keyword evidence="5" id="KW-0106">Calcium</keyword>
<dbReference type="EMBL" id="JABSTV010001246">
    <property type="protein sequence ID" value="KAH7975810.1"/>
    <property type="molecule type" value="Genomic_DNA"/>
</dbReference>
<dbReference type="GO" id="GO:0046872">
    <property type="term" value="F:metal ion binding"/>
    <property type="evidence" value="ECO:0007669"/>
    <property type="project" value="UniProtKB-KW"/>
</dbReference>
<feature type="domain" description="Sulfatase N-terminal" evidence="8">
    <location>
        <begin position="158"/>
        <end position="460"/>
    </location>
</feature>
<dbReference type="Gene3D" id="3.40.720.10">
    <property type="entry name" value="Alkaline Phosphatase, subunit A"/>
    <property type="match status" value="1"/>
</dbReference>
<dbReference type="PANTHER" id="PTHR10342:SF273">
    <property type="entry name" value="RE14504P"/>
    <property type="match status" value="1"/>
</dbReference>
<keyword evidence="4" id="KW-0378">Hydrolase</keyword>
<accession>A0A9D4QDH6</accession>